<proteinExistence type="predicted"/>
<name>A0A8S3KLP9_9BILA</name>
<dbReference type="EMBL" id="CAJOBJ010384570">
    <property type="protein sequence ID" value="CAF5228604.1"/>
    <property type="molecule type" value="Genomic_DNA"/>
</dbReference>
<reference evidence="1" key="1">
    <citation type="submission" date="2021-02" db="EMBL/GenBank/DDBJ databases">
        <authorList>
            <person name="Nowell W R."/>
        </authorList>
    </citation>
    <scope>NUCLEOTIDE SEQUENCE</scope>
</reference>
<sequence>SLKDFANLNERIENALK</sequence>
<organism evidence="1 2">
    <name type="scientific">Rotaria magnacalcarata</name>
    <dbReference type="NCBI Taxonomy" id="392030"/>
    <lineage>
        <taxon>Eukaryota</taxon>
        <taxon>Metazoa</taxon>
        <taxon>Spiralia</taxon>
        <taxon>Gnathifera</taxon>
        <taxon>Rotifera</taxon>
        <taxon>Eurotatoria</taxon>
        <taxon>Bdelloidea</taxon>
        <taxon>Philodinida</taxon>
        <taxon>Philodinidae</taxon>
        <taxon>Rotaria</taxon>
    </lineage>
</organism>
<accession>A0A8S3KLP9</accession>
<evidence type="ECO:0000313" key="1">
    <source>
        <dbReference type="EMBL" id="CAF5228604.1"/>
    </source>
</evidence>
<comment type="caution">
    <text evidence="1">The sequence shown here is derived from an EMBL/GenBank/DDBJ whole genome shotgun (WGS) entry which is preliminary data.</text>
</comment>
<evidence type="ECO:0000313" key="2">
    <source>
        <dbReference type="Proteomes" id="UP000681720"/>
    </source>
</evidence>
<protein>
    <submittedName>
        <fullName evidence="1">Uncharacterized protein</fullName>
    </submittedName>
</protein>
<feature type="non-terminal residue" evidence="1">
    <location>
        <position position="1"/>
    </location>
</feature>
<dbReference type="Proteomes" id="UP000681720">
    <property type="component" value="Unassembled WGS sequence"/>
</dbReference>
<gene>
    <name evidence="1" type="ORF">GIL414_LOCUS88241</name>
</gene>
<dbReference type="AlphaFoldDB" id="A0A8S3KLP9"/>